<proteinExistence type="inferred from homology"/>
<name>A0A9J6PMQ0_9PROT</name>
<dbReference type="PROSITE" id="PS51918">
    <property type="entry name" value="RADICAL_SAM"/>
    <property type="match status" value="1"/>
</dbReference>
<dbReference type="SFLD" id="SFLDS00029">
    <property type="entry name" value="Radical_SAM"/>
    <property type="match status" value="1"/>
</dbReference>
<sequence>MTSSPTPVLLRYAGLEVPRYTSYPTAPRFTESIGDARYRGWLAALDTTAPLSLYLHIPWCRELCWYCGCHTSVARDMARVESYVDDLLAEIDLVAGAMPARMPVAHVHFGGGTPTLLSPDLFLCIMERLNARFDVAADAEIAVEGDPRTLTQPLVDALAAGGVTRVSLGVQELSARVQVAINRVQPLETVEAAVAMLRGAGIGALNIDLMYGLPHQSVTDVRATALAVSSLAPDRVSVFGYAHVPWFKKHQRVIDDAALPQLAERWAQAEAAAEVLTERGGLVEIGIDHFARAHDPLARLQREGRLKRNFQGYTADTASTLIGFGVSSIGALPSAFVQNAREIRPWREAIGERRLPVVRGVELTADDRLRAAVIERIMCDFAADVGAVCAAQGFAPETLDPEIGKLAPLVQDGLAVVEGRTVRVPQDARRLARVVAAGFDAYWQPSPAPRHSVAV</sequence>
<feature type="binding site" evidence="16">
    <location>
        <begin position="66"/>
        <end position="68"/>
    </location>
    <ligand>
        <name>S-adenosyl-L-methionine</name>
        <dbReference type="ChEBI" id="CHEBI:59789"/>
        <label>2</label>
    </ligand>
</feature>
<comment type="subunit">
    <text evidence="4">Monomer.</text>
</comment>
<evidence type="ECO:0000256" key="6">
    <source>
        <dbReference type="ARBA" id="ARBA00022490"/>
    </source>
</evidence>
<dbReference type="GO" id="GO:0005737">
    <property type="term" value="C:cytoplasm"/>
    <property type="evidence" value="ECO:0007669"/>
    <property type="project" value="UniProtKB-SubCell"/>
</dbReference>
<evidence type="ECO:0000256" key="4">
    <source>
        <dbReference type="ARBA" id="ARBA00011245"/>
    </source>
</evidence>
<dbReference type="InterPro" id="IPR004558">
    <property type="entry name" value="Coprogen_oxidase_HemN"/>
</dbReference>
<feature type="binding site" evidence="17">
    <location>
        <position position="64"/>
    </location>
    <ligand>
        <name>[4Fe-4S] cluster</name>
        <dbReference type="ChEBI" id="CHEBI:49883"/>
        <note>4Fe-4S-S-AdoMet</note>
    </ligand>
</feature>
<evidence type="ECO:0000256" key="8">
    <source>
        <dbReference type="ARBA" id="ARBA00022723"/>
    </source>
</evidence>
<dbReference type="RefSeq" id="WP_269333920.1">
    <property type="nucleotide sequence ID" value="NZ_JAMZFT010000004.1"/>
</dbReference>
<dbReference type="GO" id="GO:0046872">
    <property type="term" value="F:metal ion binding"/>
    <property type="evidence" value="ECO:0007669"/>
    <property type="project" value="UniProtKB-KW"/>
</dbReference>
<comment type="pathway">
    <text evidence="2 15">Porphyrin-containing compound metabolism; protoporphyrin-IX biosynthesis; protoporphyrinogen-IX from coproporphyrinogen-III (AdoMet route): step 1/1.</text>
</comment>
<feature type="binding site" evidence="17">
    <location>
        <position position="67"/>
    </location>
    <ligand>
        <name>[4Fe-4S] cluster</name>
        <dbReference type="ChEBI" id="CHEBI:49883"/>
        <note>4Fe-4S-S-AdoMet</note>
    </ligand>
</feature>
<feature type="binding site" evidence="16">
    <location>
        <position position="208"/>
    </location>
    <ligand>
        <name>S-adenosyl-L-methionine</name>
        <dbReference type="ChEBI" id="CHEBI:59789"/>
        <label>2</label>
    </ligand>
</feature>
<keyword evidence="9 15" id="KW-0560">Oxidoreductase</keyword>
<dbReference type="EMBL" id="JAMZFT010000004">
    <property type="protein sequence ID" value="MCP1337959.1"/>
    <property type="molecule type" value="Genomic_DNA"/>
</dbReference>
<comment type="caution">
    <text evidence="19">The sequence shown here is derived from an EMBL/GenBank/DDBJ whole genome shotgun (WGS) entry which is preliminary data.</text>
</comment>
<evidence type="ECO:0000256" key="1">
    <source>
        <dbReference type="ARBA" id="ARBA00004496"/>
    </source>
</evidence>
<comment type="subcellular location">
    <subcellularLocation>
        <location evidence="1 15">Cytoplasm</location>
    </subcellularLocation>
</comment>
<dbReference type="PIRSF" id="PIRSF000167">
    <property type="entry name" value="HemN"/>
    <property type="match status" value="1"/>
</dbReference>
<dbReference type="PANTHER" id="PTHR13932:SF6">
    <property type="entry name" value="OXYGEN-INDEPENDENT COPROPORPHYRINOGEN III OXIDASE"/>
    <property type="match status" value="1"/>
</dbReference>
<evidence type="ECO:0000256" key="3">
    <source>
        <dbReference type="ARBA" id="ARBA00005493"/>
    </source>
</evidence>
<keyword evidence="12 15" id="KW-0627">Porphyrin biosynthesis</keyword>
<dbReference type="SUPFAM" id="SSF102114">
    <property type="entry name" value="Radical SAM enzymes"/>
    <property type="match status" value="1"/>
</dbReference>
<dbReference type="CDD" id="cd01335">
    <property type="entry name" value="Radical_SAM"/>
    <property type="match status" value="1"/>
</dbReference>
<evidence type="ECO:0000256" key="16">
    <source>
        <dbReference type="PIRSR" id="PIRSR000167-1"/>
    </source>
</evidence>
<dbReference type="EC" id="1.3.98.3" evidence="15"/>
<comment type="catalytic activity">
    <reaction evidence="14 15">
        <text>coproporphyrinogen III + 2 S-adenosyl-L-methionine = protoporphyrinogen IX + 2 5'-deoxyadenosine + 2 L-methionine + 2 CO2</text>
        <dbReference type="Rhea" id="RHEA:15425"/>
        <dbReference type="ChEBI" id="CHEBI:16526"/>
        <dbReference type="ChEBI" id="CHEBI:17319"/>
        <dbReference type="ChEBI" id="CHEBI:57307"/>
        <dbReference type="ChEBI" id="CHEBI:57309"/>
        <dbReference type="ChEBI" id="CHEBI:57844"/>
        <dbReference type="ChEBI" id="CHEBI:59789"/>
        <dbReference type="EC" id="1.3.98.3"/>
    </reaction>
</comment>
<feature type="binding site" evidence="16">
    <location>
        <position position="183"/>
    </location>
    <ligand>
        <name>S-adenosyl-L-methionine</name>
        <dbReference type="ChEBI" id="CHEBI:59789"/>
        <label>2</label>
    </ligand>
</feature>
<comment type="function">
    <text evidence="13">Involved in the heme biosynthesis. Catalyzes the anaerobic oxidative decarboxylation of propionate groups of rings A and B of coproporphyrinogen III to yield the vinyl groups in protoporphyrinogen IX.</text>
</comment>
<evidence type="ECO:0000313" key="19">
    <source>
        <dbReference type="EMBL" id="MCP1337959.1"/>
    </source>
</evidence>
<dbReference type="SMART" id="SM00729">
    <property type="entry name" value="Elp3"/>
    <property type="match status" value="1"/>
</dbReference>
<dbReference type="NCBIfam" id="TIGR00538">
    <property type="entry name" value="hemN"/>
    <property type="match status" value="1"/>
</dbReference>
<evidence type="ECO:0000256" key="14">
    <source>
        <dbReference type="ARBA" id="ARBA00048321"/>
    </source>
</evidence>
<evidence type="ECO:0000256" key="12">
    <source>
        <dbReference type="ARBA" id="ARBA00023244"/>
    </source>
</evidence>
<evidence type="ECO:0000256" key="2">
    <source>
        <dbReference type="ARBA" id="ARBA00004785"/>
    </source>
</evidence>
<evidence type="ECO:0000256" key="13">
    <source>
        <dbReference type="ARBA" id="ARBA00024295"/>
    </source>
</evidence>
<evidence type="ECO:0000256" key="15">
    <source>
        <dbReference type="PIRNR" id="PIRNR000167"/>
    </source>
</evidence>
<dbReference type="GO" id="GO:0051989">
    <property type="term" value="F:coproporphyrinogen dehydrogenase activity"/>
    <property type="evidence" value="ECO:0007669"/>
    <property type="project" value="UniProtKB-EC"/>
</dbReference>
<dbReference type="PANTHER" id="PTHR13932">
    <property type="entry name" value="COPROPORPHYRINIGEN III OXIDASE"/>
    <property type="match status" value="1"/>
</dbReference>
<dbReference type="GO" id="GO:0004109">
    <property type="term" value="F:coproporphyrinogen oxidase activity"/>
    <property type="evidence" value="ECO:0007669"/>
    <property type="project" value="InterPro"/>
</dbReference>
<evidence type="ECO:0000256" key="7">
    <source>
        <dbReference type="ARBA" id="ARBA00022691"/>
    </source>
</evidence>
<dbReference type="AlphaFoldDB" id="A0A9J6PMQ0"/>
<keyword evidence="10 15" id="KW-0408">Iron</keyword>
<evidence type="ECO:0000259" key="18">
    <source>
        <dbReference type="PROSITE" id="PS51918"/>
    </source>
</evidence>
<evidence type="ECO:0000256" key="17">
    <source>
        <dbReference type="PIRSR" id="PIRSR000167-2"/>
    </source>
</evidence>
<feature type="binding site" evidence="16">
    <location>
        <position position="171"/>
    </location>
    <ligand>
        <name>S-adenosyl-L-methionine</name>
        <dbReference type="ChEBI" id="CHEBI:59789"/>
        <label>2</label>
    </ligand>
</feature>
<evidence type="ECO:0000256" key="5">
    <source>
        <dbReference type="ARBA" id="ARBA00022485"/>
    </source>
</evidence>
<evidence type="ECO:0000256" key="10">
    <source>
        <dbReference type="ARBA" id="ARBA00023004"/>
    </source>
</evidence>
<gene>
    <name evidence="19" type="primary">hemN</name>
    <name evidence="19" type="ORF">NJQ99_16180</name>
</gene>
<dbReference type="GO" id="GO:0051539">
    <property type="term" value="F:4 iron, 4 sulfur cluster binding"/>
    <property type="evidence" value="ECO:0007669"/>
    <property type="project" value="UniProtKB-KW"/>
</dbReference>
<dbReference type="SFLD" id="SFLDG01065">
    <property type="entry name" value="anaerobic_coproporphyrinogen-I"/>
    <property type="match status" value="1"/>
</dbReference>
<feature type="binding site" evidence="17">
    <location>
        <position position="60"/>
    </location>
    <ligand>
        <name>[4Fe-4S] cluster</name>
        <dbReference type="ChEBI" id="CHEBI:49883"/>
        <note>4Fe-4S-S-AdoMet</note>
    </ligand>
</feature>
<dbReference type="InterPro" id="IPR023404">
    <property type="entry name" value="rSAM_horseshoe"/>
</dbReference>
<dbReference type="Pfam" id="PF04055">
    <property type="entry name" value="Radical_SAM"/>
    <property type="match status" value="1"/>
</dbReference>
<organism evidence="19 20">
    <name type="scientific">Futiania mangrovi</name>
    <dbReference type="NCBI Taxonomy" id="2959716"/>
    <lineage>
        <taxon>Bacteria</taxon>
        <taxon>Pseudomonadati</taxon>
        <taxon>Pseudomonadota</taxon>
        <taxon>Alphaproteobacteria</taxon>
        <taxon>Futianiales</taxon>
        <taxon>Futianiaceae</taxon>
        <taxon>Futiania</taxon>
    </lineage>
</organism>
<feature type="binding site" evidence="16">
    <location>
        <begin position="112"/>
        <end position="113"/>
    </location>
    <ligand>
        <name>S-adenosyl-L-methionine</name>
        <dbReference type="ChEBI" id="CHEBI:59789"/>
        <label>2</label>
    </ligand>
</feature>
<feature type="binding site" evidence="16">
    <location>
        <position position="111"/>
    </location>
    <ligand>
        <name>S-adenosyl-L-methionine</name>
        <dbReference type="ChEBI" id="CHEBI:59789"/>
        <label>1</label>
    </ligand>
</feature>
<feature type="binding site" evidence="16">
    <location>
        <position position="242"/>
    </location>
    <ligand>
        <name>S-adenosyl-L-methionine</name>
        <dbReference type="ChEBI" id="CHEBI:59789"/>
        <label>2</label>
    </ligand>
</feature>
<feature type="domain" description="Radical SAM core" evidence="18">
    <location>
        <begin position="45"/>
        <end position="279"/>
    </location>
</feature>
<comment type="similarity">
    <text evidence="3 15">Belongs to the anaerobic coproporphyrinogen-III oxidase family.</text>
</comment>
<dbReference type="Proteomes" id="UP001055804">
    <property type="component" value="Unassembled WGS sequence"/>
</dbReference>
<comment type="cofactor">
    <cofactor evidence="15 17">
        <name>[4Fe-4S] cluster</name>
        <dbReference type="ChEBI" id="CHEBI:49883"/>
    </cofactor>
    <text evidence="15 17">Binds 1 [4Fe-4S] cluster. The cluster is coordinated with 3 cysteines and an exchangeable S-adenosyl-L-methionine.</text>
</comment>
<dbReference type="Gene3D" id="3.80.30.20">
    <property type="entry name" value="tm_1862 like domain"/>
    <property type="match status" value="1"/>
</dbReference>
<evidence type="ECO:0000256" key="9">
    <source>
        <dbReference type="ARBA" id="ARBA00023002"/>
    </source>
</evidence>
<feature type="binding site" evidence="16">
    <location>
        <position position="329"/>
    </location>
    <ligand>
        <name>S-adenosyl-L-methionine</name>
        <dbReference type="ChEBI" id="CHEBI:59789"/>
        <label>1</label>
    </ligand>
</feature>
<dbReference type="GO" id="GO:0006782">
    <property type="term" value="P:protoporphyrinogen IX biosynthetic process"/>
    <property type="evidence" value="ECO:0007669"/>
    <property type="project" value="TreeGrafter"/>
</dbReference>
<protein>
    <recommendedName>
        <fullName evidence="15">Coproporphyrinogen-III oxidase</fullName>
        <ecNumber evidence="15">1.3.98.3</ecNumber>
    </recommendedName>
</protein>
<dbReference type="InterPro" id="IPR007197">
    <property type="entry name" value="rSAM"/>
</dbReference>
<keyword evidence="8 15" id="KW-0479">Metal-binding</keyword>
<accession>A0A9J6PMQ0</accession>
<keyword evidence="11 15" id="KW-0411">Iron-sulfur</keyword>
<dbReference type="InterPro" id="IPR006638">
    <property type="entry name" value="Elp3/MiaA/NifB-like_rSAM"/>
</dbReference>
<keyword evidence="7 15" id="KW-0949">S-adenosyl-L-methionine</keyword>
<dbReference type="Gene3D" id="1.10.10.920">
    <property type="match status" value="1"/>
</dbReference>
<feature type="binding site" evidence="16">
    <location>
        <position position="144"/>
    </location>
    <ligand>
        <name>S-adenosyl-L-methionine</name>
        <dbReference type="ChEBI" id="CHEBI:59789"/>
        <label>1</label>
    </ligand>
</feature>
<keyword evidence="6 15" id="KW-0963">Cytoplasm</keyword>
<dbReference type="InterPro" id="IPR058240">
    <property type="entry name" value="rSAM_sf"/>
</dbReference>
<evidence type="ECO:0000313" key="20">
    <source>
        <dbReference type="Proteomes" id="UP001055804"/>
    </source>
</evidence>
<evidence type="ECO:0000256" key="11">
    <source>
        <dbReference type="ARBA" id="ARBA00023014"/>
    </source>
</evidence>
<keyword evidence="5 15" id="KW-0004">4Fe-4S</keyword>
<dbReference type="InterPro" id="IPR034505">
    <property type="entry name" value="Coproporphyrinogen-III_oxidase"/>
</dbReference>
<feature type="binding site" evidence="16">
    <location>
        <position position="54"/>
    </location>
    <ligand>
        <name>S-adenosyl-L-methionine</name>
        <dbReference type="ChEBI" id="CHEBI:59789"/>
        <label>1</label>
    </ligand>
</feature>
<keyword evidence="20" id="KW-1185">Reference proteome</keyword>
<reference evidence="19" key="1">
    <citation type="submission" date="2022-06" db="EMBL/GenBank/DDBJ databases">
        <title>Isolation and Genomics of Futiania mangrovii gen. nov., sp. nov., a Rare and Metabolically-versatile member in the Class Alphaproteobacteria.</title>
        <authorList>
            <person name="Liu L."/>
            <person name="Huang W.-C."/>
            <person name="Pan J."/>
            <person name="Li J."/>
            <person name="Huang Y."/>
            <person name="Du H."/>
            <person name="Liu Y."/>
            <person name="Li M."/>
        </authorList>
    </citation>
    <scope>NUCLEOTIDE SEQUENCE</scope>
    <source>
        <strain evidence="19">FT118</strain>
    </source>
</reference>